<reference evidence="1 2" key="1">
    <citation type="journal article" date="2016" name="Nat. Commun.">
        <title>Thousands of microbial genomes shed light on interconnected biogeochemical processes in an aquifer system.</title>
        <authorList>
            <person name="Anantharaman K."/>
            <person name="Brown C.T."/>
            <person name="Hug L.A."/>
            <person name="Sharon I."/>
            <person name="Castelle C.J."/>
            <person name="Probst A.J."/>
            <person name="Thomas B.C."/>
            <person name="Singh A."/>
            <person name="Wilkins M.J."/>
            <person name="Karaoz U."/>
            <person name="Brodie E.L."/>
            <person name="Williams K.H."/>
            <person name="Hubbard S.S."/>
            <person name="Banfield J.F."/>
        </authorList>
    </citation>
    <scope>NUCLEOTIDE SEQUENCE [LARGE SCALE GENOMIC DNA]</scope>
</reference>
<protein>
    <submittedName>
        <fullName evidence="1">Uncharacterized protein</fullName>
    </submittedName>
</protein>
<organism evidence="1 2">
    <name type="scientific">Candidatus Woesebacteria bacterium RIFCSPHIGHO2_01_FULL_40_22</name>
    <dbReference type="NCBI Taxonomy" id="1802499"/>
    <lineage>
        <taxon>Bacteria</taxon>
        <taxon>Candidatus Woeseibacteriota</taxon>
    </lineage>
</organism>
<accession>A0A1F7YJ45</accession>
<dbReference type="Proteomes" id="UP000179221">
    <property type="component" value="Unassembled WGS sequence"/>
</dbReference>
<sequence length="323" mass="36405">MSTDRLRTSGLSTRDFLKISAAASLAATGLYLSNENNKIGFNKIFDFIVKLSHDSNAIELQRSDYLKIYYPLSRELPIKQDGVIDSGISDTDWFNYTNLRINSVSFQKLIQFYEKLAVDGKQYEYNFNNGAVDLSHKFRIGLKSERKHTCVITSDINPTPDWTMGLKTATVNMLLKSKENEDIIPGRTMTIVSVPSNIENYPKVEVNKNLKSIVSTSMATEAFNMTSYVNSDLQENYTGKTEAGYQGDFAGEITANSIGLMFVAKQLGLNYKQFEDSIIEKDGNIRYIKLGFSYIINGKRILATPFMDKDMYNKIPNIGLPIS</sequence>
<proteinExistence type="predicted"/>
<gene>
    <name evidence="1" type="ORF">A2628_01005</name>
</gene>
<evidence type="ECO:0000313" key="1">
    <source>
        <dbReference type="EMBL" id="OGM27366.1"/>
    </source>
</evidence>
<name>A0A1F7YJ45_9BACT</name>
<comment type="caution">
    <text evidence="1">The sequence shown here is derived from an EMBL/GenBank/DDBJ whole genome shotgun (WGS) entry which is preliminary data.</text>
</comment>
<evidence type="ECO:0000313" key="2">
    <source>
        <dbReference type="Proteomes" id="UP000179221"/>
    </source>
</evidence>
<dbReference type="AlphaFoldDB" id="A0A1F7YJ45"/>
<dbReference type="EMBL" id="MGGL01000004">
    <property type="protein sequence ID" value="OGM27366.1"/>
    <property type="molecule type" value="Genomic_DNA"/>
</dbReference>